<dbReference type="SUPFAM" id="SSF50978">
    <property type="entry name" value="WD40 repeat-like"/>
    <property type="match status" value="1"/>
</dbReference>
<reference evidence="5 6" key="1">
    <citation type="submission" date="2017-09" db="EMBL/GenBank/DDBJ databases">
        <authorList>
            <consortium name="International Durum Wheat Genome Sequencing Consortium (IDWGSC)"/>
            <person name="Milanesi L."/>
        </authorList>
    </citation>
    <scope>NUCLEOTIDE SEQUENCE [LARGE SCALE GENOMIC DNA]</scope>
    <source>
        <strain evidence="6">cv. Svevo</strain>
    </source>
</reference>
<dbReference type="PANTHER" id="PTHR43991:SF35">
    <property type="match status" value="1"/>
</dbReference>
<name>A0A9R1R4E0_TRITD</name>
<keyword evidence="1 3" id="KW-0853">WD repeat</keyword>
<dbReference type="PROSITE" id="PS50082">
    <property type="entry name" value="WD_REPEATS_2"/>
    <property type="match status" value="1"/>
</dbReference>
<dbReference type="Proteomes" id="UP000324705">
    <property type="component" value="Chromosome 2A"/>
</dbReference>
<dbReference type="PANTHER" id="PTHR43991">
    <property type="entry name" value="WD REPEAT PROTEIN (AFU_ORTHOLOGUE AFUA_8G05640)-RELATED"/>
    <property type="match status" value="1"/>
</dbReference>
<evidence type="ECO:0000256" key="3">
    <source>
        <dbReference type="PROSITE-ProRule" id="PRU00221"/>
    </source>
</evidence>
<dbReference type="InterPro" id="IPR015943">
    <property type="entry name" value="WD40/YVTN_repeat-like_dom_sf"/>
</dbReference>
<evidence type="ECO:0000256" key="2">
    <source>
        <dbReference type="ARBA" id="ARBA00022737"/>
    </source>
</evidence>
<dbReference type="InterPro" id="IPR036322">
    <property type="entry name" value="WD40_repeat_dom_sf"/>
</dbReference>
<dbReference type="Gene3D" id="2.130.10.10">
    <property type="entry name" value="YVTN repeat-like/Quinoprotein amine dehydrogenase"/>
    <property type="match status" value="1"/>
</dbReference>
<proteinExistence type="predicted"/>
<dbReference type="AlphaFoldDB" id="A0A9R1R4E0"/>
<feature type="repeat" description="WD" evidence="3">
    <location>
        <begin position="383"/>
        <end position="418"/>
    </location>
</feature>
<dbReference type="PROSITE" id="PS00678">
    <property type="entry name" value="WD_REPEATS_1"/>
    <property type="match status" value="1"/>
</dbReference>
<sequence length="515" mass="57162">MAVYLNDDLEDLQDDHFDSDGFGFSGGRDGHPSSPNKHKNDTSAVQYRNGKDMQGIPWERLKYSRDQYRKMRLEHYKNYENLARSHQGFDMRPECKQVETNDRFYDFCFNTRLVKPTIVHFQVKLLIFIRVYSFGIDCNYSVTVSAGSYWSFGLCSFRHNSHCQSVFQQILMDTLRNLVWATSKHDVYMAQNNSVMHWSSLLQRGTEVLRVAGQVVPKQKGHGAQTLSRVQISTMALKDNFMVAGGFRGELIFKYVDKPGVVFCTNVADNKNSVTNAVDVYESPSGATRATAANNDCTVKFLDAERCSLLSRFNFPWSVNVSYSELLLSNLELYSCSGKVNRKLSCPSQNTSVSPDGKLLAVLGDSSDCVIADAQSGEEIATLKGHLDYSFSSAWHPGGNVLATGNQDKTCRLWDTRNLSAPFAVLGGRIGAVRGLRFSSDGRFLAAAEAADFVHVYDARAGYGAAQEIGLFGEIAGVAFSPDAGALFVGVADRAYGSLLEFGRRGRHAYLDSYL</sequence>
<accession>A0A9R1R4E0</accession>
<dbReference type="InterPro" id="IPR019775">
    <property type="entry name" value="WD40_repeat_CS"/>
</dbReference>
<evidence type="ECO:0000256" key="4">
    <source>
        <dbReference type="SAM" id="MobiDB-lite"/>
    </source>
</evidence>
<keyword evidence="6" id="KW-1185">Reference proteome</keyword>
<evidence type="ECO:0000256" key="1">
    <source>
        <dbReference type="ARBA" id="ARBA00022574"/>
    </source>
</evidence>
<evidence type="ECO:0008006" key="7">
    <source>
        <dbReference type="Google" id="ProtNLM"/>
    </source>
</evidence>
<dbReference type="Gramene" id="TRITD2Av1G050630.6">
    <property type="protein sequence ID" value="TRITD2Av1G050630.6"/>
    <property type="gene ID" value="TRITD2Av1G050630"/>
</dbReference>
<dbReference type="OMA" id="MWITEES"/>
<dbReference type="PROSITE" id="PS50294">
    <property type="entry name" value="WD_REPEATS_REGION"/>
    <property type="match status" value="1"/>
</dbReference>
<keyword evidence="2" id="KW-0677">Repeat</keyword>
<dbReference type="Pfam" id="PF00400">
    <property type="entry name" value="WD40"/>
    <property type="match status" value="1"/>
</dbReference>
<evidence type="ECO:0000313" key="6">
    <source>
        <dbReference type="Proteomes" id="UP000324705"/>
    </source>
</evidence>
<gene>
    <name evidence="5" type="ORF">TRITD_2Av1G050630</name>
</gene>
<dbReference type="SMART" id="SM00320">
    <property type="entry name" value="WD40"/>
    <property type="match status" value="3"/>
</dbReference>
<dbReference type="InterPro" id="IPR001680">
    <property type="entry name" value="WD40_rpt"/>
</dbReference>
<dbReference type="EMBL" id="LT934113">
    <property type="protein sequence ID" value="VAH27832.1"/>
    <property type="molecule type" value="Genomic_DNA"/>
</dbReference>
<organism evidence="5 6">
    <name type="scientific">Triticum turgidum subsp. durum</name>
    <name type="common">Durum wheat</name>
    <name type="synonym">Triticum durum</name>
    <dbReference type="NCBI Taxonomy" id="4567"/>
    <lineage>
        <taxon>Eukaryota</taxon>
        <taxon>Viridiplantae</taxon>
        <taxon>Streptophyta</taxon>
        <taxon>Embryophyta</taxon>
        <taxon>Tracheophyta</taxon>
        <taxon>Spermatophyta</taxon>
        <taxon>Magnoliopsida</taxon>
        <taxon>Liliopsida</taxon>
        <taxon>Poales</taxon>
        <taxon>Poaceae</taxon>
        <taxon>BOP clade</taxon>
        <taxon>Pooideae</taxon>
        <taxon>Triticodae</taxon>
        <taxon>Triticeae</taxon>
        <taxon>Triticinae</taxon>
        <taxon>Triticum</taxon>
    </lineage>
</organism>
<protein>
    <recommendedName>
        <fullName evidence="7">WD repeat-containing protein C2A9.03</fullName>
    </recommendedName>
</protein>
<feature type="region of interest" description="Disordered" evidence="4">
    <location>
        <begin position="21"/>
        <end position="44"/>
    </location>
</feature>
<evidence type="ECO:0000313" key="5">
    <source>
        <dbReference type="EMBL" id="VAH27832.1"/>
    </source>
</evidence>